<dbReference type="SUPFAM" id="SSF55781">
    <property type="entry name" value="GAF domain-like"/>
    <property type="match status" value="1"/>
</dbReference>
<dbReference type="Pfam" id="PF01590">
    <property type="entry name" value="GAF"/>
    <property type="match status" value="1"/>
</dbReference>
<dbReference type="InterPro" id="IPR029016">
    <property type="entry name" value="GAF-like_dom_sf"/>
</dbReference>
<feature type="non-terminal residue" evidence="2">
    <location>
        <position position="184"/>
    </location>
</feature>
<accession>A0A383E6H6</accession>
<gene>
    <name evidence="2" type="ORF">METZ01_LOCUS504904</name>
</gene>
<dbReference type="EMBL" id="UINC01223026">
    <property type="protein sequence ID" value="SVE52050.1"/>
    <property type="molecule type" value="Genomic_DNA"/>
</dbReference>
<sequence length="184" mass="20144">MSGSRGSHKRVSRGPSKKDRLQYVEMLLKTSQQMGSLDSLDAVFDALVKVAVKETDADRGTLFLHDDDTQELYSRIAQGIDFHEIRIMDTDGIAGAVFQSGSSEIVNAPYDDDRFNQDVDAETGYLTKSILCTTVRNAKGNVIGVIEVLNKKGSPFNEVDVSVLEGLASQSAVTLQSLQMVEHM</sequence>
<proteinExistence type="predicted"/>
<feature type="domain" description="GAF" evidence="1">
    <location>
        <begin position="39"/>
        <end position="184"/>
    </location>
</feature>
<dbReference type="InterPro" id="IPR003018">
    <property type="entry name" value="GAF"/>
</dbReference>
<protein>
    <recommendedName>
        <fullName evidence="1">GAF domain-containing protein</fullName>
    </recommendedName>
</protein>
<dbReference type="AlphaFoldDB" id="A0A383E6H6"/>
<evidence type="ECO:0000259" key="1">
    <source>
        <dbReference type="SMART" id="SM00065"/>
    </source>
</evidence>
<organism evidence="2">
    <name type="scientific">marine metagenome</name>
    <dbReference type="NCBI Taxonomy" id="408172"/>
    <lineage>
        <taxon>unclassified sequences</taxon>
        <taxon>metagenomes</taxon>
        <taxon>ecological metagenomes</taxon>
    </lineage>
</organism>
<evidence type="ECO:0000313" key="2">
    <source>
        <dbReference type="EMBL" id="SVE52050.1"/>
    </source>
</evidence>
<name>A0A383E6H6_9ZZZZ</name>
<dbReference type="SMART" id="SM00065">
    <property type="entry name" value="GAF"/>
    <property type="match status" value="1"/>
</dbReference>
<dbReference type="Gene3D" id="3.30.450.40">
    <property type="match status" value="1"/>
</dbReference>
<reference evidence="2" key="1">
    <citation type="submission" date="2018-05" db="EMBL/GenBank/DDBJ databases">
        <authorList>
            <person name="Lanie J.A."/>
            <person name="Ng W.-L."/>
            <person name="Kazmierczak K.M."/>
            <person name="Andrzejewski T.M."/>
            <person name="Davidsen T.M."/>
            <person name="Wayne K.J."/>
            <person name="Tettelin H."/>
            <person name="Glass J.I."/>
            <person name="Rusch D."/>
            <person name="Podicherti R."/>
            <person name="Tsui H.-C.T."/>
            <person name="Winkler M.E."/>
        </authorList>
    </citation>
    <scope>NUCLEOTIDE SEQUENCE</scope>
</reference>